<keyword evidence="2" id="KW-1185">Reference proteome</keyword>
<accession>A0ABP7DCC4</accession>
<name>A0ABP7DCC4_9SPHN</name>
<proteinExistence type="predicted"/>
<evidence type="ECO:0000313" key="2">
    <source>
        <dbReference type="Proteomes" id="UP001500523"/>
    </source>
</evidence>
<dbReference type="Proteomes" id="UP001500523">
    <property type="component" value="Unassembled WGS sequence"/>
</dbReference>
<organism evidence="1 2">
    <name type="scientific">Sphingomonas cynarae</name>
    <dbReference type="NCBI Taxonomy" id="930197"/>
    <lineage>
        <taxon>Bacteria</taxon>
        <taxon>Pseudomonadati</taxon>
        <taxon>Pseudomonadota</taxon>
        <taxon>Alphaproteobacteria</taxon>
        <taxon>Sphingomonadales</taxon>
        <taxon>Sphingomonadaceae</taxon>
        <taxon>Sphingomonas</taxon>
    </lineage>
</organism>
<gene>
    <name evidence="1" type="ORF">GCM10022268_10190</name>
</gene>
<protein>
    <submittedName>
        <fullName evidence="1">Uncharacterized protein</fullName>
    </submittedName>
</protein>
<dbReference type="EMBL" id="BAABBF010000002">
    <property type="protein sequence ID" value="GAA3702385.1"/>
    <property type="molecule type" value="Genomic_DNA"/>
</dbReference>
<sequence>MMTIVSDHIVAWRSYDWTDQVAPRTEGGSILAWPQVDDGGWPRPSAEWPIDHIRAPGSEHIWRAWDDRRSPDRDDFVYEAQMDMKSDGVFRCTTLPD</sequence>
<comment type="caution">
    <text evidence="1">The sequence shown here is derived from an EMBL/GenBank/DDBJ whole genome shotgun (WGS) entry which is preliminary data.</text>
</comment>
<evidence type="ECO:0000313" key="1">
    <source>
        <dbReference type="EMBL" id="GAA3702385.1"/>
    </source>
</evidence>
<reference evidence="2" key="1">
    <citation type="journal article" date="2019" name="Int. J. Syst. Evol. Microbiol.">
        <title>The Global Catalogue of Microorganisms (GCM) 10K type strain sequencing project: providing services to taxonomists for standard genome sequencing and annotation.</title>
        <authorList>
            <consortium name="The Broad Institute Genomics Platform"/>
            <consortium name="The Broad Institute Genome Sequencing Center for Infectious Disease"/>
            <person name="Wu L."/>
            <person name="Ma J."/>
        </authorList>
    </citation>
    <scope>NUCLEOTIDE SEQUENCE [LARGE SCALE GENOMIC DNA]</scope>
    <source>
        <strain evidence="2">JCM 17498</strain>
    </source>
</reference>